<protein>
    <recommendedName>
        <fullName evidence="3">4a-hydroxytetrahydrobiopterin dehydratase</fullName>
        <ecNumber evidence="3">4.2.1.96</ecNumber>
    </recommendedName>
</protein>
<dbReference type="STRING" id="1910958.BTM30_07455"/>
<evidence type="ECO:0000256" key="1">
    <source>
        <dbReference type="ARBA" id="ARBA00001554"/>
    </source>
</evidence>
<organism evidence="5 6">
    <name type="scientific">Synechococcus lacustris str. Tous</name>
    <dbReference type="NCBI Taxonomy" id="1910958"/>
    <lineage>
        <taxon>Bacteria</taxon>
        <taxon>Bacillati</taxon>
        <taxon>Cyanobacteriota</taxon>
        <taxon>Cyanophyceae</taxon>
        <taxon>Synechococcales</taxon>
        <taxon>Synechococcaceae</taxon>
        <taxon>Synechococcus</taxon>
    </lineage>
</organism>
<evidence type="ECO:0000256" key="3">
    <source>
        <dbReference type="ARBA" id="ARBA00013252"/>
    </source>
</evidence>
<dbReference type="RefSeq" id="WP_106499468.1">
    <property type="nucleotide sequence ID" value="NZ_PXVC01000012.1"/>
</dbReference>
<reference evidence="6" key="1">
    <citation type="submission" date="2018-03" db="EMBL/GenBank/DDBJ databases">
        <title>Ecological and genomic features of two cosmopolitan and abundant freshwater picocyanobacteria.</title>
        <authorList>
            <person name="Cabello-Yeves P.J."/>
            <person name="Picazo A."/>
            <person name="Camacho A."/>
            <person name="Callieri C."/>
            <person name="Rosselli R."/>
            <person name="Roda-Garcia J."/>
            <person name="Coutinho F.H."/>
            <person name="Rodriguez-Valera F."/>
        </authorList>
    </citation>
    <scope>NUCLEOTIDE SEQUENCE [LARGE SCALE GENOMIC DNA]</scope>
    <source>
        <strain evidence="6">Tous</strain>
    </source>
</reference>
<keyword evidence="6" id="KW-1185">Reference proteome</keyword>
<dbReference type="EC" id="4.2.1.96" evidence="3"/>
<comment type="catalytic activity">
    <reaction evidence="1">
        <text>(4aS,6R)-4a-hydroxy-L-erythro-5,6,7,8-tetrahydrobiopterin = (6R)-L-erythro-6,7-dihydrobiopterin + H2O</text>
        <dbReference type="Rhea" id="RHEA:11920"/>
        <dbReference type="ChEBI" id="CHEBI:15377"/>
        <dbReference type="ChEBI" id="CHEBI:15642"/>
        <dbReference type="ChEBI" id="CHEBI:43120"/>
        <dbReference type="EC" id="4.2.1.96"/>
    </reaction>
</comment>
<gene>
    <name evidence="5" type="ORF">C7K08_04535</name>
</gene>
<evidence type="ECO:0000256" key="4">
    <source>
        <dbReference type="ARBA" id="ARBA00023239"/>
    </source>
</evidence>
<keyword evidence="4" id="KW-0456">Lyase</keyword>
<comment type="caution">
    <text evidence="5">The sequence shown here is derived from an EMBL/GenBank/DDBJ whole genome shotgun (WGS) entry which is preliminary data.</text>
</comment>
<dbReference type="InterPro" id="IPR036428">
    <property type="entry name" value="PCD_sf"/>
</dbReference>
<evidence type="ECO:0000313" key="6">
    <source>
        <dbReference type="Proteomes" id="UP000240206"/>
    </source>
</evidence>
<dbReference type="Gene3D" id="3.30.1360.20">
    <property type="entry name" value="Transcriptional coactivator/pterin dehydratase"/>
    <property type="match status" value="1"/>
</dbReference>
<accession>A0A2P7EFU2</accession>
<sequence length="84" mass="9935">MDHQWTARPKPDRVEWLERRLEFSNYASNRDFLDRLNDFCEQQGRFPDISFGRTYVNITLRSENEGSPISEEDYAFATSIDGLI</sequence>
<dbReference type="SUPFAM" id="SSF55248">
    <property type="entry name" value="PCD-like"/>
    <property type="match status" value="1"/>
</dbReference>
<comment type="similarity">
    <text evidence="2">Belongs to the pterin-4-alpha-carbinolamine dehydratase family.</text>
</comment>
<dbReference type="InterPro" id="IPR001533">
    <property type="entry name" value="Pterin_deHydtase"/>
</dbReference>
<dbReference type="GO" id="GO:0008124">
    <property type="term" value="F:4-alpha-hydroxytetrahydrobiopterin dehydratase activity"/>
    <property type="evidence" value="ECO:0007669"/>
    <property type="project" value="UniProtKB-EC"/>
</dbReference>
<dbReference type="Pfam" id="PF01329">
    <property type="entry name" value="Pterin_4a"/>
    <property type="match status" value="1"/>
</dbReference>
<dbReference type="GO" id="GO:0006729">
    <property type="term" value="P:tetrahydrobiopterin biosynthetic process"/>
    <property type="evidence" value="ECO:0007669"/>
    <property type="project" value="InterPro"/>
</dbReference>
<evidence type="ECO:0000313" key="5">
    <source>
        <dbReference type="EMBL" id="PSI02083.1"/>
    </source>
</evidence>
<evidence type="ECO:0000256" key="2">
    <source>
        <dbReference type="ARBA" id="ARBA00006472"/>
    </source>
</evidence>
<dbReference type="Proteomes" id="UP000240206">
    <property type="component" value="Unassembled WGS sequence"/>
</dbReference>
<dbReference type="EMBL" id="PXVC01000012">
    <property type="protein sequence ID" value="PSI02083.1"/>
    <property type="molecule type" value="Genomic_DNA"/>
</dbReference>
<proteinExistence type="inferred from homology"/>
<name>A0A2P7EFU2_9SYNE</name>
<dbReference type="AlphaFoldDB" id="A0A2P7EFU2"/>